<accession>A0A8I0DMZ8</accession>
<dbReference type="AlphaFoldDB" id="A0A8I0DMZ8"/>
<evidence type="ECO:0000256" key="4">
    <source>
        <dbReference type="ARBA" id="ARBA00022989"/>
    </source>
</evidence>
<dbReference type="EMBL" id="JACOOQ010000005">
    <property type="protein sequence ID" value="MBC5639625.1"/>
    <property type="molecule type" value="Genomic_DNA"/>
</dbReference>
<feature type="transmembrane region" description="Helical" evidence="6">
    <location>
        <begin position="7"/>
        <end position="26"/>
    </location>
</feature>
<dbReference type="GO" id="GO:0016020">
    <property type="term" value="C:membrane"/>
    <property type="evidence" value="ECO:0007669"/>
    <property type="project" value="UniProtKB-SubCell"/>
</dbReference>
<evidence type="ECO:0000313" key="7">
    <source>
        <dbReference type="EMBL" id="MBC5639625.1"/>
    </source>
</evidence>
<evidence type="ECO:0000256" key="2">
    <source>
        <dbReference type="ARBA" id="ARBA00008854"/>
    </source>
</evidence>
<keyword evidence="3 6" id="KW-0812">Transmembrane</keyword>
<dbReference type="InterPro" id="IPR023353">
    <property type="entry name" value="LemA-like_dom_sf"/>
</dbReference>
<evidence type="ECO:0000256" key="5">
    <source>
        <dbReference type="ARBA" id="ARBA00023136"/>
    </source>
</evidence>
<organism evidence="7 8">
    <name type="scientific">Clostridium lentum</name>
    <dbReference type="NCBI Taxonomy" id="2763037"/>
    <lineage>
        <taxon>Bacteria</taxon>
        <taxon>Bacillati</taxon>
        <taxon>Bacillota</taxon>
        <taxon>Clostridia</taxon>
        <taxon>Eubacteriales</taxon>
        <taxon>Clostridiaceae</taxon>
        <taxon>Clostridium</taxon>
    </lineage>
</organism>
<reference evidence="7" key="1">
    <citation type="submission" date="2020-08" db="EMBL/GenBank/DDBJ databases">
        <title>Genome public.</title>
        <authorList>
            <person name="Liu C."/>
            <person name="Sun Q."/>
        </authorList>
    </citation>
    <scope>NUCLEOTIDE SEQUENCE</scope>
    <source>
        <strain evidence="7">NSJ-42</strain>
    </source>
</reference>
<dbReference type="PANTHER" id="PTHR34478">
    <property type="entry name" value="PROTEIN LEMA"/>
    <property type="match status" value="1"/>
</dbReference>
<dbReference type="SUPFAM" id="SSF140478">
    <property type="entry name" value="LemA-like"/>
    <property type="match status" value="1"/>
</dbReference>
<proteinExistence type="inferred from homology"/>
<name>A0A8I0DMZ8_9CLOT</name>
<dbReference type="Pfam" id="PF04011">
    <property type="entry name" value="LemA"/>
    <property type="match status" value="1"/>
</dbReference>
<dbReference type="Gene3D" id="1.20.1440.20">
    <property type="entry name" value="LemA-like domain"/>
    <property type="match status" value="1"/>
</dbReference>
<protein>
    <submittedName>
        <fullName evidence="7">LemA family protein</fullName>
    </submittedName>
</protein>
<evidence type="ECO:0000256" key="6">
    <source>
        <dbReference type="SAM" id="Phobius"/>
    </source>
</evidence>
<keyword evidence="4 6" id="KW-1133">Transmembrane helix</keyword>
<dbReference type="InterPro" id="IPR007156">
    <property type="entry name" value="MamQ_LemA"/>
</dbReference>
<dbReference type="PANTHER" id="PTHR34478:SF2">
    <property type="entry name" value="MEMBRANE PROTEIN"/>
    <property type="match status" value="1"/>
</dbReference>
<gene>
    <name evidence="7" type="ORF">H8R92_04100</name>
</gene>
<dbReference type="Proteomes" id="UP000662088">
    <property type="component" value="Unassembled WGS sequence"/>
</dbReference>
<comment type="similarity">
    <text evidence="2">Belongs to the LemA family.</text>
</comment>
<dbReference type="RefSeq" id="WP_022211056.1">
    <property type="nucleotide sequence ID" value="NZ_JACOOQ010000005.1"/>
</dbReference>
<comment type="caution">
    <text evidence="7">The sequence shown here is derived from an EMBL/GenBank/DDBJ whole genome shotgun (WGS) entry which is preliminary data.</text>
</comment>
<comment type="subcellular location">
    <subcellularLocation>
        <location evidence="1">Membrane</location>
        <topology evidence="1">Single-pass membrane protein</topology>
    </subcellularLocation>
</comment>
<keyword evidence="8" id="KW-1185">Reference proteome</keyword>
<evidence type="ECO:0000256" key="1">
    <source>
        <dbReference type="ARBA" id="ARBA00004167"/>
    </source>
</evidence>
<sequence>MKNLSKVLIGILVVIIIIAIPVVSGYNNLVALEQKVDTAQSNIDTQLQRRSDLIPNLVSTVKGYANLESEIYTNIADARSKLAGASTIQEEAAADHELTSALSRLLVVVENYPDLKSSSNFQDLAIELEGTENRITIARQDYNDAVTEYNTKRRRFPSNIIASIFNFEQKPLYKASEGAQTAPSVDFSS</sequence>
<evidence type="ECO:0000256" key="3">
    <source>
        <dbReference type="ARBA" id="ARBA00022692"/>
    </source>
</evidence>
<evidence type="ECO:0000313" key="8">
    <source>
        <dbReference type="Proteomes" id="UP000662088"/>
    </source>
</evidence>
<keyword evidence="5 6" id="KW-0472">Membrane</keyword>